<dbReference type="PROSITE" id="PS50863">
    <property type="entry name" value="B3"/>
    <property type="match status" value="2"/>
</dbReference>
<dbReference type="PANTHER" id="PTHR31391:SF157">
    <property type="entry name" value="B3 DOMAIN-CONTAINING PROTEIN REM16"/>
    <property type="match status" value="1"/>
</dbReference>
<dbReference type="GO" id="GO:0005634">
    <property type="term" value="C:nucleus"/>
    <property type="evidence" value="ECO:0007669"/>
    <property type="project" value="UniProtKB-SubCell"/>
</dbReference>
<evidence type="ECO:0000313" key="9">
    <source>
        <dbReference type="Proteomes" id="UP000011116"/>
    </source>
</evidence>
<keyword evidence="2" id="KW-0805">Transcription regulation</keyword>
<dbReference type="InterPro" id="IPR003340">
    <property type="entry name" value="B3_DNA-bd"/>
</dbReference>
<keyword evidence="3" id="KW-0238">DNA-binding</keyword>
<keyword evidence="4" id="KW-0804">Transcription</keyword>
<evidence type="ECO:0000259" key="7">
    <source>
        <dbReference type="PROSITE" id="PS50863"/>
    </source>
</evidence>
<dbReference type="InterPro" id="IPR015300">
    <property type="entry name" value="DNA-bd_pseudobarrel_sf"/>
</dbReference>
<proteinExistence type="predicted"/>
<dbReference type="GO" id="GO:0003677">
    <property type="term" value="F:DNA binding"/>
    <property type="evidence" value="ECO:0007669"/>
    <property type="project" value="UniProtKB-KW"/>
</dbReference>
<dbReference type="Proteomes" id="UP000011116">
    <property type="component" value="Chromosome 6H"/>
</dbReference>
<dbReference type="PANTHER" id="PTHR31391">
    <property type="entry name" value="B3 DOMAIN-CONTAINING PROTEIN OS11G0197600-RELATED"/>
    <property type="match status" value="1"/>
</dbReference>
<feature type="compositionally biased region" description="Acidic residues" evidence="6">
    <location>
        <begin position="76"/>
        <end position="86"/>
    </location>
</feature>
<reference evidence="9" key="1">
    <citation type="journal article" date="2012" name="Nature">
        <title>A physical, genetic and functional sequence assembly of the barley genome.</title>
        <authorList>
            <consortium name="The International Barley Genome Sequencing Consortium"/>
            <person name="Mayer K.F."/>
            <person name="Waugh R."/>
            <person name="Brown J.W."/>
            <person name="Schulman A."/>
            <person name="Langridge P."/>
            <person name="Platzer M."/>
            <person name="Fincher G.B."/>
            <person name="Muehlbauer G.J."/>
            <person name="Sato K."/>
            <person name="Close T.J."/>
            <person name="Wise R.P."/>
            <person name="Stein N."/>
        </authorList>
    </citation>
    <scope>NUCLEOTIDE SEQUENCE [LARGE SCALE GENOMIC DNA]</scope>
    <source>
        <strain evidence="9">cv. Morex</strain>
    </source>
</reference>
<evidence type="ECO:0000256" key="3">
    <source>
        <dbReference type="ARBA" id="ARBA00023125"/>
    </source>
</evidence>
<dbReference type="RefSeq" id="XP_044951675.1">
    <property type="nucleotide sequence ID" value="XM_045095740.1"/>
</dbReference>
<dbReference type="SUPFAM" id="SSF101936">
    <property type="entry name" value="DNA-binding pseudobarrel domain"/>
    <property type="match status" value="2"/>
</dbReference>
<accession>A0A8I6Z1Q0</accession>
<comment type="subcellular location">
    <subcellularLocation>
        <location evidence="1">Nucleus</location>
    </subcellularLocation>
</comment>
<dbReference type="InterPro" id="IPR044837">
    <property type="entry name" value="REM16-like"/>
</dbReference>
<dbReference type="SMART" id="SM01019">
    <property type="entry name" value="B3"/>
    <property type="match status" value="2"/>
</dbReference>
<evidence type="ECO:0000256" key="4">
    <source>
        <dbReference type="ARBA" id="ARBA00023163"/>
    </source>
</evidence>
<feature type="region of interest" description="Disordered" evidence="6">
    <location>
        <begin position="723"/>
        <end position="765"/>
    </location>
</feature>
<feature type="region of interest" description="Disordered" evidence="6">
    <location>
        <begin position="248"/>
        <end position="268"/>
    </location>
</feature>
<dbReference type="CDD" id="cd10017">
    <property type="entry name" value="B3_DNA"/>
    <property type="match status" value="2"/>
</dbReference>
<evidence type="ECO:0000256" key="5">
    <source>
        <dbReference type="ARBA" id="ARBA00023242"/>
    </source>
</evidence>
<feature type="compositionally biased region" description="Basic and acidic residues" evidence="6">
    <location>
        <begin position="121"/>
        <end position="158"/>
    </location>
</feature>
<dbReference type="RefSeq" id="XP_044951674.1">
    <property type="nucleotide sequence ID" value="XM_045095739.1"/>
</dbReference>
<reference evidence="8" key="2">
    <citation type="submission" date="2020-10" db="EMBL/GenBank/DDBJ databases">
        <authorList>
            <person name="Scholz U."/>
            <person name="Mascher M."/>
            <person name="Fiebig A."/>
        </authorList>
    </citation>
    <scope>NUCLEOTIDE SEQUENCE [LARGE SCALE GENOMIC DNA]</scope>
    <source>
        <strain evidence="8">cv. Morex</strain>
    </source>
</reference>
<feature type="compositionally biased region" description="Basic and acidic residues" evidence="6">
    <location>
        <begin position="399"/>
        <end position="413"/>
    </location>
</feature>
<feature type="compositionally biased region" description="Basic residues" evidence="6">
    <location>
        <begin position="98"/>
        <end position="120"/>
    </location>
</feature>
<evidence type="ECO:0000313" key="8">
    <source>
        <dbReference type="EnsemblPlants" id="HORVU.MOREX.r3.6HG0591420.1"/>
    </source>
</evidence>
<evidence type="ECO:0000256" key="2">
    <source>
        <dbReference type="ARBA" id="ARBA00023015"/>
    </source>
</evidence>
<dbReference type="Gramene" id="HORVU.MOREX.r3.6HG0591420.1">
    <property type="protein sequence ID" value="HORVU.MOREX.r3.6HG0591420.1"/>
    <property type="gene ID" value="HORVU.MOREX.r3.6HG0591420"/>
</dbReference>
<protein>
    <recommendedName>
        <fullName evidence="7">TF-B3 domain-containing protein</fullName>
    </recommendedName>
</protein>
<feature type="region of interest" description="Disordered" evidence="6">
    <location>
        <begin position="399"/>
        <end position="454"/>
    </location>
</feature>
<keyword evidence="5" id="KW-0539">Nucleus</keyword>
<feature type="compositionally biased region" description="Basic and acidic residues" evidence="6">
    <location>
        <begin position="256"/>
        <end position="268"/>
    </location>
</feature>
<dbReference type="EnsemblPlants" id="HORVU.MOREX.r3.6HG0591420.1">
    <property type="protein sequence ID" value="HORVU.MOREX.r3.6HG0591420.1"/>
    <property type="gene ID" value="HORVU.MOREX.r3.6HG0591420"/>
</dbReference>
<keyword evidence="9" id="KW-1185">Reference proteome</keyword>
<reference evidence="8" key="3">
    <citation type="submission" date="2022-01" db="UniProtKB">
        <authorList>
            <consortium name="EnsemblPlants"/>
        </authorList>
    </citation>
    <scope>IDENTIFICATION</scope>
    <source>
        <strain evidence="8">subsp. vulgare</strain>
    </source>
</reference>
<dbReference type="AlphaFoldDB" id="A0A8I6Z1Q0"/>
<organism evidence="8 9">
    <name type="scientific">Hordeum vulgare subsp. vulgare</name>
    <name type="common">Domesticated barley</name>
    <dbReference type="NCBI Taxonomy" id="112509"/>
    <lineage>
        <taxon>Eukaryota</taxon>
        <taxon>Viridiplantae</taxon>
        <taxon>Streptophyta</taxon>
        <taxon>Embryophyta</taxon>
        <taxon>Tracheophyta</taxon>
        <taxon>Spermatophyta</taxon>
        <taxon>Magnoliopsida</taxon>
        <taxon>Liliopsida</taxon>
        <taxon>Poales</taxon>
        <taxon>Poaceae</taxon>
        <taxon>BOP clade</taxon>
        <taxon>Pooideae</taxon>
        <taxon>Triticodae</taxon>
        <taxon>Triticeae</taxon>
        <taxon>Hordeinae</taxon>
        <taxon>Hordeum</taxon>
    </lineage>
</organism>
<evidence type="ECO:0000256" key="1">
    <source>
        <dbReference type="ARBA" id="ARBA00004123"/>
    </source>
</evidence>
<feature type="compositionally biased region" description="Basic and acidic residues" evidence="6">
    <location>
        <begin position="87"/>
        <end position="97"/>
    </location>
</feature>
<dbReference type="Gramene" id="HORVU.MOREX.r2.6HG0490210.1">
    <property type="protein sequence ID" value="HORVU.MOREX.r2.6HG0490210.1"/>
    <property type="gene ID" value="HORVU.MOREX.r2.6HG0490210"/>
</dbReference>
<dbReference type="GeneID" id="123401882"/>
<evidence type="ECO:0000256" key="6">
    <source>
        <dbReference type="SAM" id="MobiDB-lite"/>
    </source>
</evidence>
<name>A0A8I6Z1Q0_HORVV</name>
<feature type="region of interest" description="Disordered" evidence="6">
    <location>
        <begin position="1"/>
        <end position="180"/>
    </location>
</feature>
<sequence length="924" mass="103883">MSRDALARQNRPRSRDDEEEGETCKMQSKEEEEVETCKMQSKEEEEEVEVEMFDKRFQIRKASTGSLGKGKRIEEPIELSDSDDHDEDYKMEKAAKYKEKKRIHNHSGDHKKKKKKHVSSHGREKTRSGDSDKDKRRDKLLSLNKNKDHLPLKEKSWERPSSQGGEKKMHRCDHHNDNRSSKMWRSVYDKYKGMQKKEMNKDTKLRPVHNGDSREEKKNTTLVISKEAKMPMLDNSNWGNKRKMTTMVPHKAKKLRTSDKDEKAGSYDRKKTIRGNTGQRVQSGLKEDKKVKFAFSKVIQNKHFMEFLLIPPDVAEAPKMVGLTNRHVCLEDSEGKSSIVRLSEVDGSLAFCQGWDNFVSDHSIKWAEMLVFEYTGCSKFSVRVFGVNSWERVSFSLERRGEEKKQKESDHAPNDLVPFHTVGSSRDIDDHHYSSGEYIGSKRPKAKSGGYTDNAVVSPGNLVAKSMNAVPGARRMSANSTQDPSGVVGGIVRGSSMAPENKDGYSANGKHTANTIFSSYSRGTTRTPETTAIPDEAPLAQENEDMVALDNKELNLPIGGCKTKCDTSVTCNNEKTTRFGIVPVTADEAPLSQENGDAVELTAFPRHIEDAVMMKGSTSAQCAEIHGSIEDLRRKQEGNTVQLECTAAVDKCTKNNKMDTNRNTCSKYEYPGASQCLEKWKEASVSGREALDGTGLIRREKGLKTEEKSVGAIGVNPVERGYDSTHSCVPSQISKSGLTRTKNEHSVNGKDNTVKPETKMEQMGPMESIGCRQERTNIPASANRAVERQTEHHFFRQGDTKSSNPVPLVLPVKVEVSELDDHPVLKANLQFVVPSSAQTRLELPDPLSSAVGRKRRLDRNIVMLKDPMKRLWPVFYHETSLFVGFTGGWKSFVAANKLQTGDLCVLLKDLDEDELVYDVQITRK</sequence>
<feature type="domain" description="TF-B3" evidence="7">
    <location>
        <begin position="293"/>
        <end position="388"/>
    </location>
</feature>
<dbReference type="Gene3D" id="2.40.330.10">
    <property type="entry name" value="DNA-binding pseudobarrel domain"/>
    <property type="match status" value="2"/>
</dbReference>
<dbReference type="Pfam" id="PF02362">
    <property type="entry name" value="B3"/>
    <property type="match status" value="2"/>
</dbReference>
<feature type="domain" description="TF-B3" evidence="7">
    <location>
        <begin position="826"/>
        <end position="924"/>
    </location>
</feature>
<feature type="compositionally biased region" description="Polar residues" evidence="6">
    <location>
        <begin position="724"/>
        <end position="740"/>
    </location>
</feature>
<feature type="compositionally biased region" description="Basic and acidic residues" evidence="6">
    <location>
        <begin position="741"/>
        <end position="760"/>
    </location>
</feature>
<gene>
    <name evidence="8" type="primary">LOC123401882</name>
</gene>